<dbReference type="Pfam" id="PF01541">
    <property type="entry name" value="GIY-YIG"/>
    <property type="match status" value="1"/>
</dbReference>
<dbReference type="RefSeq" id="WP_121916295.1">
    <property type="nucleotide sequence ID" value="NZ_REFV01000002.1"/>
</dbReference>
<sequence length="101" mass="12158">MPKGYTYILLCSDNSYYTGSTINLKKRWKEHLAGQGANHTRKHPPVRILYYEVYPRVDYAFYREKQIQKWSRAKKEALISGRMKDLHLYSQCQNETHYLLR</sequence>
<dbReference type="PANTHER" id="PTHR34477:SF1">
    <property type="entry name" value="UPF0213 PROTEIN YHBQ"/>
    <property type="match status" value="1"/>
</dbReference>
<dbReference type="OrthoDB" id="1495241at2"/>
<dbReference type="InterPro" id="IPR000305">
    <property type="entry name" value="GIY-YIG_endonuc"/>
</dbReference>
<dbReference type="SUPFAM" id="SSF82771">
    <property type="entry name" value="GIY-YIG endonuclease"/>
    <property type="match status" value="1"/>
</dbReference>
<keyword evidence="4" id="KW-1185">Reference proteome</keyword>
<dbReference type="EMBL" id="REFV01000002">
    <property type="protein sequence ID" value="RMB63492.1"/>
    <property type="molecule type" value="Genomic_DNA"/>
</dbReference>
<feature type="domain" description="GIY-YIG" evidence="2">
    <location>
        <begin position="2"/>
        <end position="77"/>
    </location>
</feature>
<reference evidence="3 4" key="1">
    <citation type="submission" date="2018-10" db="EMBL/GenBank/DDBJ databases">
        <title>Dokdonia luteus sp. nov., isolated from sea water.</title>
        <authorList>
            <person name="Zhou L.Y."/>
            <person name="Du Z.J."/>
        </authorList>
    </citation>
    <scope>NUCLEOTIDE SEQUENCE [LARGE SCALE GENOMIC DNA]</scope>
    <source>
        <strain evidence="3 4">SH27</strain>
    </source>
</reference>
<dbReference type="PROSITE" id="PS50164">
    <property type="entry name" value="GIY_YIG"/>
    <property type="match status" value="1"/>
</dbReference>
<dbReference type="PANTHER" id="PTHR34477">
    <property type="entry name" value="UPF0213 PROTEIN YHBQ"/>
    <property type="match status" value="1"/>
</dbReference>
<evidence type="ECO:0000256" key="1">
    <source>
        <dbReference type="ARBA" id="ARBA00007435"/>
    </source>
</evidence>
<protein>
    <submittedName>
        <fullName evidence="3">GIY-YIG nuclease family protein</fullName>
    </submittedName>
</protein>
<evidence type="ECO:0000313" key="4">
    <source>
        <dbReference type="Proteomes" id="UP000281985"/>
    </source>
</evidence>
<dbReference type="CDD" id="cd10456">
    <property type="entry name" value="GIY-YIG_UPF0213"/>
    <property type="match status" value="1"/>
</dbReference>
<proteinExistence type="inferred from homology"/>
<dbReference type="SMART" id="SM00465">
    <property type="entry name" value="GIYc"/>
    <property type="match status" value="1"/>
</dbReference>
<comment type="caution">
    <text evidence="3">The sequence shown here is derived from an EMBL/GenBank/DDBJ whole genome shotgun (WGS) entry which is preliminary data.</text>
</comment>
<gene>
    <name evidence="3" type="ORF">EAX61_03650</name>
</gene>
<dbReference type="Proteomes" id="UP000281985">
    <property type="component" value="Unassembled WGS sequence"/>
</dbReference>
<organism evidence="3 4">
    <name type="scientific">Dokdonia sinensis</name>
    <dbReference type="NCBI Taxonomy" id="2479847"/>
    <lineage>
        <taxon>Bacteria</taxon>
        <taxon>Pseudomonadati</taxon>
        <taxon>Bacteroidota</taxon>
        <taxon>Flavobacteriia</taxon>
        <taxon>Flavobacteriales</taxon>
        <taxon>Flavobacteriaceae</taxon>
        <taxon>Dokdonia</taxon>
    </lineage>
</organism>
<dbReference type="Gene3D" id="3.40.1440.10">
    <property type="entry name" value="GIY-YIG endonuclease"/>
    <property type="match status" value="1"/>
</dbReference>
<dbReference type="AlphaFoldDB" id="A0A3M0GLD7"/>
<dbReference type="InterPro" id="IPR050190">
    <property type="entry name" value="UPF0213_domain"/>
</dbReference>
<name>A0A3M0GLD7_9FLAO</name>
<evidence type="ECO:0000313" key="3">
    <source>
        <dbReference type="EMBL" id="RMB63492.1"/>
    </source>
</evidence>
<dbReference type="InterPro" id="IPR035901">
    <property type="entry name" value="GIY-YIG_endonuc_sf"/>
</dbReference>
<comment type="similarity">
    <text evidence="1">Belongs to the UPF0213 family.</text>
</comment>
<evidence type="ECO:0000259" key="2">
    <source>
        <dbReference type="PROSITE" id="PS50164"/>
    </source>
</evidence>
<accession>A0A3M0GLD7</accession>